<dbReference type="PANTHER" id="PTHR43490:SF99">
    <property type="entry name" value="SHORT-CHAIN DEHYDROGENASE_REDUCTASE"/>
    <property type="match status" value="1"/>
</dbReference>
<dbReference type="OrthoDB" id="1933717at2759"/>
<dbReference type="Gene3D" id="3.40.50.720">
    <property type="entry name" value="NAD(P)-binding Rossmann-like Domain"/>
    <property type="match status" value="1"/>
</dbReference>
<proteinExistence type="inferred from homology"/>
<keyword evidence="6" id="KW-1185">Reference proteome</keyword>
<dbReference type="EMBL" id="BDSP01000061">
    <property type="protein sequence ID" value="GAX13245.1"/>
    <property type="molecule type" value="Genomic_DNA"/>
</dbReference>
<dbReference type="InterPro" id="IPR036291">
    <property type="entry name" value="NAD(P)-bd_dom_sf"/>
</dbReference>
<accession>A0A1Z5JGW6</accession>
<dbReference type="PROSITE" id="PS00061">
    <property type="entry name" value="ADH_SHORT"/>
    <property type="match status" value="1"/>
</dbReference>
<keyword evidence="2" id="KW-0521">NADP</keyword>
<dbReference type="GO" id="GO:0016491">
    <property type="term" value="F:oxidoreductase activity"/>
    <property type="evidence" value="ECO:0007669"/>
    <property type="project" value="UniProtKB-KW"/>
</dbReference>
<organism evidence="5 6">
    <name type="scientific">Fistulifera solaris</name>
    <name type="common">Oleaginous diatom</name>
    <dbReference type="NCBI Taxonomy" id="1519565"/>
    <lineage>
        <taxon>Eukaryota</taxon>
        <taxon>Sar</taxon>
        <taxon>Stramenopiles</taxon>
        <taxon>Ochrophyta</taxon>
        <taxon>Bacillariophyta</taxon>
        <taxon>Bacillariophyceae</taxon>
        <taxon>Bacillariophycidae</taxon>
        <taxon>Naviculales</taxon>
        <taxon>Naviculaceae</taxon>
        <taxon>Fistulifera</taxon>
    </lineage>
</organism>
<evidence type="ECO:0000256" key="2">
    <source>
        <dbReference type="ARBA" id="ARBA00022857"/>
    </source>
</evidence>
<comment type="similarity">
    <text evidence="1 4">Belongs to the short-chain dehydrogenases/reductases (SDR) family.</text>
</comment>
<dbReference type="InterPro" id="IPR020904">
    <property type="entry name" value="Sc_DH/Rdtase_CS"/>
</dbReference>
<dbReference type="InParanoid" id="A0A1Z5JGW6"/>
<protein>
    <submittedName>
        <fullName evidence="5">Uncharacterized protein</fullName>
    </submittedName>
</protein>
<reference evidence="5 6" key="1">
    <citation type="journal article" date="2015" name="Plant Cell">
        <title>Oil accumulation by the oleaginous diatom Fistulifera solaris as revealed by the genome and transcriptome.</title>
        <authorList>
            <person name="Tanaka T."/>
            <person name="Maeda Y."/>
            <person name="Veluchamy A."/>
            <person name="Tanaka M."/>
            <person name="Abida H."/>
            <person name="Marechal E."/>
            <person name="Bowler C."/>
            <person name="Muto M."/>
            <person name="Sunaga Y."/>
            <person name="Tanaka M."/>
            <person name="Yoshino T."/>
            <person name="Taniguchi T."/>
            <person name="Fukuda Y."/>
            <person name="Nemoto M."/>
            <person name="Matsumoto M."/>
            <person name="Wong P.S."/>
            <person name="Aburatani S."/>
            <person name="Fujibuchi W."/>
        </authorList>
    </citation>
    <scope>NUCLEOTIDE SEQUENCE [LARGE SCALE GENOMIC DNA]</scope>
    <source>
        <strain evidence="5 6">JPCC DA0580</strain>
    </source>
</reference>
<dbReference type="PRINTS" id="PR00081">
    <property type="entry name" value="GDHRDH"/>
</dbReference>
<keyword evidence="3" id="KW-0560">Oxidoreductase</keyword>
<evidence type="ECO:0000313" key="5">
    <source>
        <dbReference type="EMBL" id="GAX13245.1"/>
    </source>
</evidence>
<dbReference type="PRINTS" id="PR00080">
    <property type="entry name" value="SDRFAMILY"/>
</dbReference>
<dbReference type="PANTHER" id="PTHR43490">
    <property type="entry name" value="(+)-NEOMENTHOL DEHYDROGENASE"/>
    <property type="match status" value="1"/>
</dbReference>
<comment type="caution">
    <text evidence="5">The sequence shown here is derived from an EMBL/GenBank/DDBJ whole genome shotgun (WGS) entry which is preliminary data.</text>
</comment>
<evidence type="ECO:0000256" key="3">
    <source>
        <dbReference type="ARBA" id="ARBA00023002"/>
    </source>
</evidence>
<evidence type="ECO:0000256" key="4">
    <source>
        <dbReference type="RuleBase" id="RU000363"/>
    </source>
</evidence>
<dbReference type="InterPro" id="IPR002347">
    <property type="entry name" value="SDR_fam"/>
</dbReference>
<dbReference type="GO" id="GO:0016020">
    <property type="term" value="C:membrane"/>
    <property type="evidence" value="ECO:0007669"/>
    <property type="project" value="TreeGrafter"/>
</dbReference>
<evidence type="ECO:0000256" key="1">
    <source>
        <dbReference type="ARBA" id="ARBA00006484"/>
    </source>
</evidence>
<name>A0A1Z5JGW6_FISSO</name>
<dbReference type="AlphaFoldDB" id="A0A1Z5JGW6"/>
<dbReference type="SUPFAM" id="SSF51735">
    <property type="entry name" value="NAD(P)-binding Rossmann-fold domains"/>
    <property type="match status" value="1"/>
</dbReference>
<dbReference type="Pfam" id="PF00106">
    <property type="entry name" value="adh_short"/>
    <property type="match status" value="1"/>
</dbReference>
<evidence type="ECO:0000313" key="6">
    <source>
        <dbReference type="Proteomes" id="UP000198406"/>
    </source>
</evidence>
<dbReference type="Proteomes" id="UP000198406">
    <property type="component" value="Unassembled WGS sequence"/>
</dbReference>
<sequence>MKRILVTGGNKGIGKAICERLLQEWDNTHVILTARNAERGKSAVEDIIKTLNCSPERIEFLEMDVSSDESVKAAGAAFEKMSAGTALDGIINNAGIGWGYSTEETVNTNYFGVRRVNDAFGKFLKRPGGRIVHIASASGPNFVADLAKNDPLRKILGQPWTIEGSGAERVALLDQLAKETKTNNGYGVGKAFLNAYTHVFARMNPDLVINSCTPGYILTDITKGMGASNPPSKGAVPPCWLMMDESIAEEPTGRYYGSDCVRSPLDVYRGPGDAPYINDEDAK</sequence>
<gene>
    <name evidence="5" type="ORF">FisN_17Hh182</name>
</gene>